<keyword evidence="3" id="KW-1185">Reference proteome</keyword>
<reference evidence="2" key="1">
    <citation type="journal article" date="2020" name="Stud. Mycol.">
        <title>101 Dothideomycetes genomes: a test case for predicting lifestyles and emergence of pathogens.</title>
        <authorList>
            <person name="Haridas S."/>
            <person name="Albert R."/>
            <person name="Binder M."/>
            <person name="Bloem J."/>
            <person name="Labutti K."/>
            <person name="Salamov A."/>
            <person name="Andreopoulos B."/>
            <person name="Baker S."/>
            <person name="Barry K."/>
            <person name="Bills G."/>
            <person name="Bluhm B."/>
            <person name="Cannon C."/>
            <person name="Castanera R."/>
            <person name="Culley D."/>
            <person name="Daum C."/>
            <person name="Ezra D."/>
            <person name="Gonzalez J."/>
            <person name="Henrissat B."/>
            <person name="Kuo A."/>
            <person name="Liang C."/>
            <person name="Lipzen A."/>
            <person name="Lutzoni F."/>
            <person name="Magnuson J."/>
            <person name="Mondo S."/>
            <person name="Nolan M."/>
            <person name="Ohm R."/>
            <person name="Pangilinan J."/>
            <person name="Park H.-J."/>
            <person name="Ramirez L."/>
            <person name="Alfaro M."/>
            <person name="Sun H."/>
            <person name="Tritt A."/>
            <person name="Yoshinaga Y."/>
            <person name="Zwiers L.-H."/>
            <person name="Turgeon B."/>
            <person name="Goodwin S."/>
            <person name="Spatafora J."/>
            <person name="Crous P."/>
            <person name="Grigoriev I."/>
        </authorList>
    </citation>
    <scope>NUCLEOTIDE SEQUENCE</scope>
    <source>
        <strain evidence="2">CBS 107.79</strain>
    </source>
</reference>
<name>A0A6A5VZI9_9PLEO</name>
<feature type="region of interest" description="Disordered" evidence="1">
    <location>
        <begin position="1"/>
        <end position="24"/>
    </location>
</feature>
<accession>A0A6A5VZI9</accession>
<organism evidence="2 3">
    <name type="scientific">Bimuria novae-zelandiae CBS 107.79</name>
    <dbReference type="NCBI Taxonomy" id="1447943"/>
    <lineage>
        <taxon>Eukaryota</taxon>
        <taxon>Fungi</taxon>
        <taxon>Dikarya</taxon>
        <taxon>Ascomycota</taxon>
        <taxon>Pezizomycotina</taxon>
        <taxon>Dothideomycetes</taxon>
        <taxon>Pleosporomycetidae</taxon>
        <taxon>Pleosporales</taxon>
        <taxon>Massarineae</taxon>
        <taxon>Didymosphaeriaceae</taxon>
        <taxon>Bimuria</taxon>
    </lineage>
</organism>
<gene>
    <name evidence="2" type="ORF">BU23DRAFT_562661</name>
</gene>
<evidence type="ECO:0000313" key="2">
    <source>
        <dbReference type="EMBL" id="KAF1980276.1"/>
    </source>
</evidence>
<dbReference type="OrthoDB" id="3057168at2759"/>
<evidence type="ECO:0000313" key="3">
    <source>
        <dbReference type="Proteomes" id="UP000800036"/>
    </source>
</evidence>
<dbReference type="Proteomes" id="UP000800036">
    <property type="component" value="Unassembled WGS sequence"/>
</dbReference>
<protein>
    <submittedName>
        <fullName evidence="2">Uncharacterized protein</fullName>
    </submittedName>
</protein>
<dbReference type="EMBL" id="ML976656">
    <property type="protein sequence ID" value="KAF1980276.1"/>
    <property type="molecule type" value="Genomic_DNA"/>
</dbReference>
<proteinExistence type="predicted"/>
<evidence type="ECO:0000256" key="1">
    <source>
        <dbReference type="SAM" id="MobiDB-lite"/>
    </source>
</evidence>
<sequence length="190" mass="21534">MNDLKHGSDNPDGPKTVPKAGWFGTKKRTARSNGDLEILSVTTFFWIVDRCVPFLRFQIDNNIKSDYAKALDKIMQRAKDHPNTHGHYGGWGIAPIIDSYEGIMAAAGSEPRTPDHYLFDRGEEKEKEADHEEECSHNEKHTHKRTNEYMHPVVQHTYEQASDIRAESSSVACRPLPYIKGETAKMLPLA</sequence>
<dbReference type="AlphaFoldDB" id="A0A6A5VZI9"/>